<accession>A0ABR9VLK6</accession>
<dbReference type="Proteomes" id="UP000606776">
    <property type="component" value="Unassembled WGS sequence"/>
</dbReference>
<dbReference type="EMBL" id="JADEWB010000365">
    <property type="protein sequence ID" value="MBE9239376.1"/>
    <property type="molecule type" value="Genomic_DNA"/>
</dbReference>
<dbReference type="Pfam" id="PF00534">
    <property type="entry name" value="Glycos_transf_1"/>
    <property type="match status" value="1"/>
</dbReference>
<evidence type="ECO:0000259" key="1">
    <source>
        <dbReference type="Pfam" id="PF00534"/>
    </source>
</evidence>
<protein>
    <submittedName>
        <fullName evidence="2">Glycosyltransferase family 4 protein</fullName>
    </submittedName>
</protein>
<keyword evidence="3" id="KW-1185">Reference proteome</keyword>
<dbReference type="PANTHER" id="PTHR45947">
    <property type="entry name" value="SULFOQUINOVOSYL TRANSFERASE SQD2"/>
    <property type="match status" value="1"/>
</dbReference>
<gene>
    <name evidence="2" type="ORF">IQ227_26075</name>
</gene>
<proteinExistence type="predicted"/>
<dbReference type="RefSeq" id="WP_193944474.1">
    <property type="nucleotide sequence ID" value="NZ_JADEWB010000365.1"/>
</dbReference>
<dbReference type="SUPFAM" id="SSF53756">
    <property type="entry name" value="UDP-Glycosyltransferase/glycogen phosphorylase"/>
    <property type="match status" value="1"/>
</dbReference>
<name>A0ABR9VLK6_9CYAN</name>
<feature type="domain" description="Glycosyl transferase family 1" evidence="1">
    <location>
        <begin position="203"/>
        <end position="366"/>
    </location>
</feature>
<comment type="caution">
    <text evidence="2">The sequence shown here is derived from an EMBL/GenBank/DDBJ whole genome shotgun (WGS) entry which is preliminary data.</text>
</comment>
<organism evidence="2 3">
    <name type="scientific">Sphaerospermopsis aphanizomenoides LEGE 00250</name>
    <dbReference type="NCBI Taxonomy" id="2777972"/>
    <lineage>
        <taxon>Bacteria</taxon>
        <taxon>Bacillati</taxon>
        <taxon>Cyanobacteriota</taxon>
        <taxon>Cyanophyceae</taxon>
        <taxon>Nostocales</taxon>
        <taxon>Aphanizomenonaceae</taxon>
        <taxon>Sphaerospermopsis</taxon>
        <taxon>Sphaerospermopsis aphanizomenoides</taxon>
    </lineage>
</organism>
<dbReference type="Gene3D" id="3.40.50.2000">
    <property type="entry name" value="Glycogen Phosphorylase B"/>
    <property type="match status" value="2"/>
</dbReference>
<reference evidence="2 3" key="1">
    <citation type="submission" date="2020-10" db="EMBL/GenBank/DDBJ databases">
        <authorList>
            <person name="Castelo-Branco R."/>
            <person name="Eusebio N."/>
            <person name="Adriana R."/>
            <person name="Vieira A."/>
            <person name="Brugerolle De Fraissinette N."/>
            <person name="Rezende De Castro R."/>
            <person name="Schneider M.P."/>
            <person name="Vasconcelos V."/>
            <person name="Leao P.N."/>
        </authorList>
    </citation>
    <scope>NUCLEOTIDE SEQUENCE [LARGE SCALE GENOMIC DNA]</scope>
    <source>
        <strain evidence="2 3">LEGE 00250</strain>
    </source>
</reference>
<dbReference type="CDD" id="cd03801">
    <property type="entry name" value="GT4_PimA-like"/>
    <property type="match status" value="1"/>
</dbReference>
<evidence type="ECO:0000313" key="3">
    <source>
        <dbReference type="Proteomes" id="UP000606776"/>
    </source>
</evidence>
<sequence length="390" mass="43965">MVFKVGILTTHPIQYQVPWFRLLAQNADIDLHVFFCMIPNAMQQGDGFGVAFEWDIPLLNGYEYQVLTNIAQTPSVTNFGGCDTPEIFALVKNGNWDVFIVNGWVVKSCLQLLVACRFYGIPCIVRGESNHLAHRAWWKKQLQRLLISQYSACLYIGKANQQFYLNNGVAPEKLFSTPYCIDNERFTAHTSQILSEKSSLLEKFRLDPHTVTFLYCAKFIPKKHPLDLLQAIALLQQNHQPTGQLLMVGDGELRPICEQFVRDHQLPVRFAGFLNQSEIIAAYLVSDCLVLPSDAGETWGLVVNEAMACGLPAIVSDQVGCHFDLITPETGWTYPMGQIDKLGDRLATAIKLGQEKLAEMGSNAQRKVMMEYNYQKVVCGITEAMRYVRS</sequence>
<evidence type="ECO:0000313" key="2">
    <source>
        <dbReference type="EMBL" id="MBE9239376.1"/>
    </source>
</evidence>
<dbReference type="InterPro" id="IPR001296">
    <property type="entry name" value="Glyco_trans_1"/>
</dbReference>
<dbReference type="InterPro" id="IPR050194">
    <property type="entry name" value="Glycosyltransferase_grp1"/>
</dbReference>
<dbReference type="PANTHER" id="PTHR45947:SF3">
    <property type="entry name" value="SULFOQUINOVOSYL TRANSFERASE SQD2"/>
    <property type="match status" value="1"/>
</dbReference>